<dbReference type="RefSeq" id="WP_193416282.1">
    <property type="nucleotide sequence ID" value="NZ_JADCNN020000009.1"/>
</dbReference>
<dbReference type="SMART" id="SM00448">
    <property type="entry name" value="REC"/>
    <property type="match status" value="1"/>
</dbReference>
<dbReference type="Proteomes" id="UP001516620">
    <property type="component" value="Unassembled WGS sequence"/>
</dbReference>
<dbReference type="InterPro" id="IPR018060">
    <property type="entry name" value="HTH_AraC"/>
</dbReference>
<evidence type="ECO:0000313" key="7">
    <source>
        <dbReference type="EMBL" id="MBM6996268.1"/>
    </source>
</evidence>
<keyword evidence="8" id="KW-1185">Reference proteome</keyword>
<evidence type="ECO:0000256" key="4">
    <source>
        <dbReference type="PROSITE-ProRule" id="PRU00169"/>
    </source>
</evidence>
<dbReference type="PROSITE" id="PS50110">
    <property type="entry name" value="RESPONSE_REGULATORY"/>
    <property type="match status" value="1"/>
</dbReference>
<dbReference type="InterPro" id="IPR001789">
    <property type="entry name" value="Sig_transdc_resp-reg_receiver"/>
</dbReference>
<dbReference type="SUPFAM" id="SSF46689">
    <property type="entry name" value="Homeodomain-like"/>
    <property type="match status" value="2"/>
</dbReference>
<name>A0ABS2H795_9BACL</name>
<dbReference type="InterPro" id="IPR011006">
    <property type="entry name" value="CheY-like_superfamily"/>
</dbReference>
<evidence type="ECO:0000259" key="6">
    <source>
        <dbReference type="PROSITE" id="PS50110"/>
    </source>
</evidence>
<dbReference type="EMBL" id="JADCNN020000009">
    <property type="protein sequence ID" value="MBM6996268.1"/>
    <property type="molecule type" value="Genomic_DNA"/>
</dbReference>
<dbReference type="Pfam" id="PF00072">
    <property type="entry name" value="Response_reg"/>
    <property type="match status" value="1"/>
</dbReference>
<keyword evidence="3" id="KW-0804">Transcription</keyword>
<evidence type="ECO:0000256" key="2">
    <source>
        <dbReference type="ARBA" id="ARBA00023125"/>
    </source>
</evidence>
<sequence length="524" mass="59669">MDLHKVVVIDDEVLAIEHLRHLIDWPSAGFVIAGETTRPTRALALIQEVKPDLIISDIKMPMLDGIELCKQVVAAGLHCRILLLTSYKEFDYVKEALKFGASGYLVKHELEPEILLRELEAIKPQIEEERERLKTQLRQLLIGLIDGNSLGEMSLGPLLESLRLVGSSLTYVMIAAGNVVPLKELGQASVFLPGLPPIDAHLLSEKVIEVFNLYSKEGQVGMVLAFQPSNSRLKLAEAQFEAVSELRRLYQEANPAEPIYAAYSSPFSEWRSLAEVHAATMERLKQRWFSGSQPVISPESRGGSGNEAARTNYEWRERLERARKNEDPEQLLQLITETFDIANQTKDAFMLEQLCDELAGLLKNERRAKKMEALTSRAENDEFDMLEWRGADGVKEGFLRLYRNTFLENSASRYTGKVREAIEFISQAYNTEISTDSIANRLGISGDHLRHLFKEETGQTLLEYITVYRMEKAKRLLRTGRYKLYEVADRVGYRSSHYFSKIFHKTTGLLPLEYAKRKEREGDE</sequence>
<dbReference type="PANTHER" id="PTHR43280:SF2">
    <property type="entry name" value="HTH-TYPE TRANSCRIPTIONAL REGULATOR EXSA"/>
    <property type="match status" value="1"/>
</dbReference>
<evidence type="ECO:0000256" key="1">
    <source>
        <dbReference type="ARBA" id="ARBA00023015"/>
    </source>
</evidence>
<reference evidence="7 8" key="1">
    <citation type="submission" date="2021-01" db="EMBL/GenBank/DDBJ databases">
        <title>Paenibacillus sp.nov. isolated from the rhizosphere soil of tomato plant.</title>
        <authorList>
            <person name="Thin K.K."/>
            <person name="Zhang X."/>
            <person name="He S."/>
        </authorList>
    </citation>
    <scope>NUCLEOTIDE SEQUENCE [LARGE SCALE GENOMIC DNA]</scope>
    <source>
        <strain evidence="7 8">DXFW5</strain>
    </source>
</reference>
<accession>A0ABS2H795</accession>
<organism evidence="7 8">
    <name type="scientific">Paenibacillus rhizolycopersici</name>
    <dbReference type="NCBI Taxonomy" id="2780073"/>
    <lineage>
        <taxon>Bacteria</taxon>
        <taxon>Bacillati</taxon>
        <taxon>Bacillota</taxon>
        <taxon>Bacilli</taxon>
        <taxon>Bacillales</taxon>
        <taxon>Paenibacillaceae</taxon>
        <taxon>Paenibacillus</taxon>
    </lineage>
</organism>
<protein>
    <submittedName>
        <fullName evidence="7">Response regulator</fullName>
    </submittedName>
</protein>
<feature type="modified residue" description="4-aspartylphosphate" evidence="4">
    <location>
        <position position="57"/>
    </location>
</feature>
<feature type="domain" description="Response regulatory" evidence="6">
    <location>
        <begin position="5"/>
        <end position="122"/>
    </location>
</feature>
<dbReference type="PANTHER" id="PTHR43280">
    <property type="entry name" value="ARAC-FAMILY TRANSCRIPTIONAL REGULATOR"/>
    <property type="match status" value="1"/>
</dbReference>
<dbReference type="InterPro" id="IPR009057">
    <property type="entry name" value="Homeodomain-like_sf"/>
</dbReference>
<keyword evidence="2" id="KW-0238">DNA-binding</keyword>
<evidence type="ECO:0000256" key="3">
    <source>
        <dbReference type="ARBA" id="ARBA00023163"/>
    </source>
</evidence>
<proteinExistence type="predicted"/>
<comment type="caution">
    <text evidence="7">The sequence shown here is derived from an EMBL/GenBank/DDBJ whole genome shotgun (WGS) entry which is preliminary data.</text>
</comment>
<dbReference type="Gene3D" id="1.10.10.60">
    <property type="entry name" value="Homeodomain-like"/>
    <property type="match status" value="2"/>
</dbReference>
<dbReference type="PROSITE" id="PS01124">
    <property type="entry name" value="HTH_ARAC_FAMILY_2"/>
    <property type="match status" value="1"/>
</dbReference>
<gene>
    <name evidence="7" type="ORF">IM700_011475</name>
</gene>
<evidence type="ECO:0000259" key="5">
    <source>
        <dbReference type="PROSITE" id="PS01124"/>
    </source>
</evidence>
<keyword evidence="4" id="KW-0597">Phosphoprotein</keyword>
<keyword evidence="1" id="KW-0805">Transcription regulation</keyword>
<dbReference type="SUPFAM" id="SSF52172">
    <property type="entry name" value="CheY-like"/>
    <property type="match status" value="1"/>
</dbReference>
<dbReference type="Gene3D" id="3.40.50.2300">
    <property type="match status" value="1"/>
</dbReference>
<dbReference type="SMART" id="SM00342">
    <property type="entry name" value="HTH_ARAC"/>
    <property type="match status" value="1"/>
</dbReference>
<evidence type="ECO:0000313" key="8">
    <source>
        <dbReference type="Proteomes" id="UP001516620"/>
    </source>
</evidence>
<dbReference type="CDD" id="cd17536">
    <property type="entry name" value="REC_YesN-like"/>
    <property type="match status" value="1"/>
</dbReference>
<feature type="domain" description="HTH araC/xylS-type" evidence="5">
    <location>
        <begin position="419"/>
        <end position="517"/>
    </location>
</feature>
<dbReference type="Pfam" id="PF12833">
    <property type="entry name" value="HTH_18"/>
    <property type="match status" value="1"/>
</dbReference>